<dbReference type="HOGENOM" id="CLU_2794741_0_0_1"/>
<keyword evidence="2" id="KW-1185">Reference proteome</keyword>
<name>S8ATK9_PENO1</name>
<evidence type="ECO:0000313" key="1">
    <source>
        <dbReference type="EMBL" id="EPS29453.1"/>
    </source>
</evidence>
<proteinExistence type="predicted"/>
<evidence type="ECO:0000313" key="2">
    <source>
        <dbReference type="Proteomes" id="UP000019376"/>
    </source>
</evidence>
<accession>S8ATK9</accession>
<organism evidence="1 2">
    <name type="scientific">Penicillium oxalicum (strain 114-2 / CGMCC 5302)</name>
    <name type="common">Penicillium decumbens</name>
    <dbReference type="NCBI Taxonomy" id="933388"/>
    <lineage>
        <taxon>Eukaryota</taxon>
        <taxon>Fungi</taxon>
        <taxon>Dikarya</taxon>
        <taxon>Ascomycota</taxon>
        <taxon>Pezizomycotina</taxon>
        <taxon>Eurotiomycetes</taxon>
        <taxon>Eurotiomycetidae</taxon>
        <taxon>Eurotiales</taxon>
        <taxon>Aspergillaceae</taxon>
        <taxon>Penicillium</taxon>
    </lineage>
</organism>
<gene>
    <name evidence="1" type="ORF">PDE_04402</name>
</gene>
<dbReference type="EMBL" id="KB644411">
    <property type="protein sequence ID" value="EPS29453.1"/>
    <property type="molecule type" value="Genomic_DNA"/>
</dbReference>
<reference evidence="1 2" key="1">
    <citation type="journal article" date="2013" name="PLoS ONE">
        <title>Genomic and secretomic analyses reveal unique features of the lignocellulolytic enzyme system of Penicillium decumbens.</title>
        <authorList>
            <person name="Liu G."/>
            <person name="Zhang L."/>
            <person name="Wei X."/>
            <person name="Zou G."/>
            <person name="Qin Y."/>
            <person name="Ma L."/>
            <person name="Li J."/>
            <person name="Zheng H."/>
            <person name="Wang S."/>
            <person name="Wang C."/>
            <person name="Xun L."/>
            <person name="Zhao G.-P."/>
            <person name="Zhou Z."/>
            <person name="Qu Y."/>
        </authorList>
    </citation>
    <scope>NUCLEOTIDE SEQUENCE [LARGE SCALE GENOMIC DNA]</scope>
    <source>
        <strain evidence="2">114-2 / CGMCC 5302</strain>
    </source>
</reference>
<sequence>MPQNNGDEFGLAQVSHFTSIGGIHIGSEDRGGSWGIVNMAKHTMAPPLPVMGATYETINITNGVPLAV</sequence>
<dbReference type="Proteomes" id="UP000019376">
    <property type="component" value="Unassembled WGS sequence"/>
</dbReference>
<dbReference type="AlphaFoldDB" id="S8ATK9"/>
<protein>
    <submittedName>
        <fullName evidence="1">Uncharacterized protein</fullName>
    </submittedName>
</protein>